<organism evidence="1 2">
    <name type="scientific">Pristionchus entomophagus</name>
    <dbReference type="NCBI Taxonomy" id="358040"/>
    <lineage>
        <taxon>Eukaryota</taxon>
        <taxon>Metazoa</taxon>
        <taxon>Ecdysozoa</taxon>
        <taxon>Nematoda</taxon>
        <taxon>Chromadorea</taxon>
        <taxon>Rhabditida</taxon>
        <taxon>Rhabditina</taxon>
        <taxon>Diplogasteromorpha</taxon>
        <taxon>Diplogasteroidea</taxon>
        <taxon>Neodiplogasteridae</taxon>
        <taxon>Pristionchus</taxon>
    </lineage>
</organism>
<accession>A0AAV5S9Z4</accession>
<protein>
    <submittedName>
        <fullName evidence="1">Uncharacterized protein</fullName>
    </submittedName>
</protein>
<dbReference type="Proteomes" id="UP001432027">
    <property type="component" value="Unassembled WGS sequence"/>
</dbReference>
<reference evidence="1" key="1">
    <citation type="submission" date="2023-10" db="EMBL/GenBank/DDBJ databases">
        <title>Genome assembly of Pristionchus species.</title>
        <authorList>
            <person name="Yoshida K."/>
            <person name="Sommer R.J."/>
        </authorList>
    </citation>
    <scope>NUCLEOTIDE SEQUENCE</scope>
    <source>
        <strain evidence="1">RS0144</strain>
    </source>
</reference>
<comment type="caution">
    <text evidence="1">The sequence shown here is derived from an EMBL/GenBank/DDBJ whole genome shotgun (WGS) entry which is preliminary data.</text>
</comment>
<evidence type="ECO:0000313" key="1">
    <source>
        <dbReference type="EMBL" id="GMS77879.1"/>
    </source>
</evidence>
<proteinExistence type="predicted"/>
<dbReference type="EMBL" id="BTSX01000001">
    <property type="protein sequence ID" value="GMS77879.1"/>
    <property type="molecule type" value="Genomic_DNA"/>
</dbReference>
<dbReference type="AlphaFoldDB" id="A0AAV5S9Z4"/>
<evidence type="ECO:0000313" key="2">
    <source>
        <dbReference type="Proteomes" id="UP001432027"/>
    </source>
</evidence>
<sequence length="81" mass="9794">MSSKLLYGKIHATFFSKYIPDPFGTKGRMFLYHLLTRKRFFLTNAIIFTFLIGRYLEEYLCRWSLVNKMHCSSDRRGWFPE</sequence>
<name>A0AAV5S9Z4_9BILA</name>
<keyword evidence="2" id="KW-1185">Reference proteome</keyword>
<gene>
    <name evidence="1" type="ORF">PENTCL1PPCAC_54</name>
</gene>